<proteinExistence type="predicted"/>
<organism evidence="1 2">
    <name type="scientific">Recurvomyces mirabilis</name>
    <dbReference type="NCBI Taxonomy" id="574656"/>
    <lineage>
        <taxon>Eukaryota</taxon>
        <taxon>Fungi</taxon>
        <taxon>Dikarya</taxon>
        <taxon>Ascomycota</taxon>
        <taxon>Pezizomycotina</taxon>
        <taxon>Dothideomycetes</taxon>
        <taxon>Dothideomycetidae</taxon>
        <taxon>Mycosphaerellales</taxon>
        <taxon>Teratosphaeriaceae</taxon>
        <taxon>Recurvomyces</taxon>
    </lineage>
</organism>
<dbReference type="AlphaFoldDB" id="A0AAE1C1R0"/>
<accession>A0AAE1C1R0</accession>
<gene>
    <name evidence="1" type="ORF">LTR78_005326</name>
</gene>
<sequence length="526" mass="60835">MSTDDDDLCDCDQDNEDEDEASYDHPIWLTELRGFIDYREREAEMLNELFAMHRTFAIEEWAISQRRFVFRFRDLDVELLHDLDQPLCVNANSSSMRRLYLDSMRAELREVLQLSLAEDARRTMSFGCMLLRITECAEGWLQSWRDSLAASLDITKKEAKAGGWDSATVSIQTALFDNKLGLNLMTANDTARHLLGRSITEICKDDEFEDLRILHVEPVFRDDLVMKFLRQKANMKEKLMQTSFERLSQIILRKPQVTFHGAPRYVVSSIVRYGFLIPGQKIGFTGKILDVERGSSFGVAIYSSPNASYASCYGRSSGEYTTGFTSPSSIPRFRLLVYATLMGRSIQVTREERRRQEGVANADADSHVSPNKMEYIVFDSAQIIPCYVLHVDYGAEYAKTGFEWSLQWRKEDHKRRQQNQHDNSRGQGKGYEMPADVVARKQALESAASKWFPYGYGPATGTRFEILEIGEVSDDEEEFGDYQAIRQQQWEETREKKRVESGGNWFDQYQSVRKSFKEVRFDEYDR</sequence>
<protein>
    <submittedName>
        <fullName evidence="1">Uncharacterized protein</fullName>
    </submittedName>
</protein>
<evidence type="ECO:0000313" key="1">
    <source>
        <dbReference type="EMBL" id="KAK3674982.1"/>
    </source>
</evidence>
<comment type="caution">
    <text evidence="1">The sequence shown here is derived from an EMBL/GenBank/DDBJ whole genome shotgun (WGS) entry which is preliminary data.</text>
</comment>
<evidence type="ECO:0000313" key="2">
    <source>
        <dbReference type="Proteomes" id="UP001274830"/>
    </source>
</evidence>
<dbReference type="Gene3D" id="3.90.228.10">
    <property type="match status" value="1"/>
</dbReference>
<dbReference type="Proteomes" id="UP001274830">
    <property type="component" value="Unassembled WGS sequence"/>
</dbReference>
<dbReference type="EMBL" id="JAUTXT010000017">
    <property type="protein sequence ID" value="KAK3674982.1"/>
    <property type="molecule type" value="Genomic_DNA"/>
</dbReference>
<name>A0AAE1C1R0_9PEZI</name>
<reference evidence="1" key="1">
    <citation type="submission" date="2023-07" db="EMBL/GenBank/DDBJ databases">
        <title>Black Yeasts Isolated from many extreme environments.</title>
        <authorList>
            <person name="Coleine C."/>
            <person name="Stajich J.E."/>
            <person name="Selbmann L."/>
        </authorList>
    </citation>
    <scope>NUCLEOTIDE SEQUENCE</scope>
    <source>
        <strain evidence="1">CCFEE 5485</strain>
    </source>
</reference>
<dbReference type="SUPFAM" id="SSF56399">
    <property type="entry name" value="ADP-ribosylation"/>
    <property type="match status" value="1"/>
</dbReference>
<keyword evidence="2" id="KW-1185">Reference proteome</keyword>